<dbReference type="SMART" id="SM00449">
    <property type="entry name" value="SPRY"/>
    <property type="match status" value="1"/>
</dbReference>
<dbReference type="Proteomes" id="UP000050741">
    <property type="component" value="Unassembled WGS sequence"/>
</dbReference>
<dbReference type="InterPro" id="IPR043136">
    <property type="entry name" value="B30.2/SPRY_sf"/>
</dbReference>
<sequence>MSNDALNNESQIRRRRLPLELQCELIYALPLKHASRLLLLSNGINTNCIARVRKLREKWQNRWDYAACHPSLALIGTGRLVAQHNGEKNDWSSVRAEKPIGKNPYFEVKILEKKGNIFVGLATKRMPSGCLVGLLQGTYAYDRMGIFWGHEFEECGHAYSGRRYIGGKPKFDVGDVVGCGVNLATRQIIYTKNGNRLDTANLFVSFSVDLFPCVSLVGPGKIEANFGPNFRFNITG</sequence>
<proteinExistence type="predicted"/>
<dbReference type="InterPro" id="IPR044736">
    <property type="entry name" value="Gid1/RanBPM/SPLA_SPRY"/>
</dbReference>
<dbReference type="WBParaSite" id="GPLIN_000530700">
    <property type="protein sequence ID" value="GPLIN_000530700"/>
    <property type="gene ID" value="GPLIN_000530700"/>
</dbReference>
<dbReference type="AlphaFoldDB" id="A0A183BXG8"/>
<dbReference type="PANTHER" id="PTHR12864">
    <property type="entry name" value="RAN BINDING PROTEIN 9-RELATED"/>
    <property type="match status" value="1"/>
</dbReference>
<dbReference type="InterPro" id="IPR003877">
    <property type="entry name" value="SPRY_dom"/>
</dbReference>
<dbReference type="InterPro" id="IPR013320">
    <property type="entry name" value="ConA-like_dom_sf"/>
</dbReference>
<organism evidence="2 3">
    <name type="scientific">Globodera pallida</name>
    <name type="common">Potato cyst nematode worm</name>
    <name type="synonym">Heterodera pallida</name>
    <dbReference type="NCBI Taxonomy" id="36090"/>
    <lineage>
        <taxon>Eukaryota</taxon>
        <taxon>Metazoa</taxon>
        <taxon>Ecdysozoa</taxon>
        <taxon>Nematoda</taxon>
        <taxon>Chromadorea</taxon>
        <taxon>Rhabditida</taxon>
        <taxon>Tylenchina</taxon>
        <taxon>Tylenchomorpha</taxon>
        <taxon>Tylenchoidea</taxon>
        <taxon>Heteroderidae</taxon>
        <taxon>Heteroderinae</taxon>
        <taxon>Globodera</taxon>
    </lineage>
</organism>
<dbReference type="CDD" id="cd12885">
    <property type="entry name" value="SPRY_RanBP_like"/>
    <property type="match status" value="1"/>
</dbReference>
<evidence type="ECO:0000313" key="3">
    <source>
        <dbReference type="WBParaSite" id="GPLIN_000530700"/>
    </source>
</evidence>
<reference evidence="2" key="2">
    <citation type="submission" date="2014-05" db="EMBL/GenBank/DDBJ databases">
        <title>The genome and life-stage specific transcriptomes of Globodera pallida elucidate key aspects of plant parasitism by a cyst nematode.</title>
        <authorList>
            <person name="Cotton J.A."/>
            <person name="Lilley C.J."/>
            <person name="Jones L.M."/>
            <person name="Kikuchi T."/>
            <person name="Reid A.J."/>
            <person name="Thorpe P."/>
            <person name="Tsai I.J."/>
            <person name="Beasley H."/>
            <person name="Blok V."/>
            <person name="Cock P.J.A."/>
            <person name="Van den Akker S.E."/>
            <person name="Holroyd N."/>
            <person name="Hunt M."/>
            <person name="Mantelin S."/>
            <person name="Naghra H."/>
            <person name="Pain A."/>
            <person name="Palomares-Rius J.E."/>
            <person name="Zarowiecki M."/>
            <person name="Berriman M."/>
            <person name="Jones J.T."/>
            <person name="Urwin P.E."/>
        </authorList>
    </citation>
    <scope>NUCLEOTIDE SEQUENCE [LARGE SCALE GENOMIC DNA]</scope>
    <source>
        <strain evidence="2">Lindley</strain>
    </source>
</reference>
<reference evidence="2" key="1">
    <citation type="submission" date="2013-12" db="EMBL/GenBank/DDBJ databases">
        <authorList>
            <person name="Aslett M."/>
        </authorList>
    </citation>
    <scope>NUCLEOTIDE SEQUENCE [LARGE SCALE GENOMIC DNA]</scope>
    <source>
        <strain evidence="2">Lindley</strain>
    </source>
</reference>
<dbReference type="SUPFAM" id="SSF49899">
    <property type="entry name" value="Concanavalin A-like lectins/glucanases"/>
    <property type="match status" value="1"/>
</dbReference>
<evidence type="ECO:0000259" key="1">
    <source>
        <dbReference type="PROSITE" id="PS50188"/>
    </source>
</evidence>
<dbReference type="Pfam" id="PF00622">
    <property type="entry name" value="SPRY"/>
    <property type="match status" value="1"/>
</dbReference>
<dbReference type="PROSITE" id="PS50188">
    <property type="entry name" value="B302_SPRY"/>
    <property type="match status" value="1"/>
</dbReference>
<dbReference type="Gene3D" id="2.60.120.920">
    <property type="match status" value="1"/>
</dbReference>
<accession>A0A183BXG8</accession>
<reference evidence="3" key="3">
    <citation type="submission" date="2016-06" db="UniProtKB">
        <authorList>
            <consortium name="WormBaseParasite"/>
        </authorList>
    </citation>
    <scope>IDENTIFICATION</scope>
</reference>
<protein>
    <submittedName>
        <fullName evidence="3">B30.2/SPRY domain-containing protein</fullName>
    </submittedName>
</protein>
<dbReference type="InterPro" id="IPR050618">
    <property type="entry name" value="Ubq-SigPath_Reg"/>
</dbReference>
<evidence type="ECO:0000313" key="2">
    <source>
        <dbReference type="Proteomes" id="UP000050741"/>
    </source>
</evidence>
<dbReference type="InterPro" id="IPR001870">
    <property type="entry name" value="B30.2/SPRY"/>
</dbReference>
<keyword evidence="2" id="KW-1185">Reference proteome</keyword>
<feature type="domain" description="B30.2/SPRY" evidence="1">
    <location>
        <begin position="41"/>
        <end position="231"/>
    </location>
</feature>
<name>A0A183BXG8_GLOPA</name>